<dbReference type="SUPFAM" id="SSF49265">
    <property type="entry name" value="Fibronectin type III"/>
    <property type="match status" value="1"/>
</dbReference>
<dbReference type="Pfam" id="PF00047">
    <property type="entry name" value="ig"/>
    <property type="match status" value="1"/>
</dbReference>
<evidence type="ECO:0000313" key="6">
    <source>
        <dbReference type="EMBL" id="GFS67495.1"/>
    </source>
</evidence>
<dbReference type="InterPro" id="IPR003961">
    <property type="entry name" value="FN3_dom"/>
</dbReference>
<dbReference type="InterPro" id="IPR036179">
    <property type="entry name" value="Ig-like_dom_sf"/>
</dbReference>
<dbReference type="SMART" id="SM00060">
    <property type="entry name" value="FN3"/>
    <property type="match status" value="1"/>
</dbReference>
<sequence length="382" mass="42211">MRNLINTKIAAELKSTIELKCIAEGDGNISFVWSFNSTVIIQGLDIGRYDIRSAFTGELQWCSVLTIKRVRQEDLGEYTCVARNNLGYDFVKFTLAKKGAPEPPKDLKAVNETTEAITLVWSAGFDGGSEQNFRIRYKKSDSSIYFYREAPTNATSYTITGLEPDAQYDFFIAAYNSIGESAFTENVLSVSTKSAKPEVTTSAAVTISAAEKQRRSVNRMWLMSSILGGVSFLVSCICCVCCIWRKCSLLTSEVIIPIAQLQAAAQDEAHGDICNRLLIQPEPKQTQPIAAVGVQNETVQEQVQLREIQAETQEPPQTRTLSWEDTARSEYSRTRSLSFDRGCYAETFLACALFCSSEEGPVKDNIGSVNNIHATAAADKSR</sequence>
<evidence type="ECO:0000313" key="7">
    <source>
        <dbReference type="Proteomes" id="UP000887013"/>
    </source>
</evidence>
<dbReference type="OrthoDB" id="6429305at2759"/>
<dbReference type="InterPro" id="IPR013783">
    <property type="entry name" value="Ig-like_fold"/>
</dbReference>
<evidence type="ECO:0000259" key="4">
    <source>
        <dbReference type="PROSITE" id="PS50835"/>
    </source>
</evidence>
<dbReference type="PROSITE" id="PS50853">
    <property type="entry name" value="FN3"/>
    <property type="match status" value="1"/>
</dbReference>
<dbReference type="SMART" id="SM00408">
    <property type="entry name" value="IGc2"/>
    <property type="match status" value="1"/>
</dbReference>
<dbReference type="Proteomes" id="UP000887013">
    <property type="component" value="Unassembled WGS sequence"/>
</dbReference>
<evidence type="ECO:0000259" key="5">
    <source>
        <dbReference type="PROSITE" id="PS50853"/>
    </source>
</evidence>
<name>A0A8X6IZL0_NEPPI</name>
<keyword evidence="7" id="KW-1185">Reference proteome</keyword>
<evidence type="ECO:0000256" key="2">
    <source>
        <dbReference type="ARBA" id="ARBA00023157"/>
    </source>
</evidence>
<evidence type="ECO:0000256" key="1">
    <source>
        <dbReference type="ARBA" id="ARBA00022737"/>
    </source>
</evidence>
<dbReference type="InterPro" id="IPR007110">
    <property type="entry name" value="Ig-like_dom"/>
</dbReference>
<dbReference type="AlphaFoldDB" id="A0A8X6IZL0"/>
<dbReference type="InterPro" id="IPR013151">
    <property type="entry name" value="Immunoglobulin_dom"/>
</dbReference>
<dbReference type="Pfam" id="PF00041">
    <property type="entry name" value="fn3"/>
    <property type="match status" value="1"/>
</dbReference>
<dbReference type="Gene3D" id="2.60.40.10">
    <property type="entry name" value="Immunoglobulins"/>
    <property type="match status" value="2"/>
</dbReference>
<keyword evidence="3" id="KW-1133">Transmembrane helix</keyword>
<dbReference type="SUPFAM" id="SSF48726">
    <property type="entry name" value="Immunoglobulin"/>
    <property type="match status" value="1"/>
</dbReference>
<feature type="transmembrane region" description="Helical" evidence="3">
    <location>
        <begin position="220"/>
        <end position="244"/>
    </location>
</feature>
<accession>A0A8X6IZL0</accession>
<dbReference type="InterPro" id="IPR036116">
    <property type="entry name" value="FN3_sf"/>
</dbReference>
<gene>
    <name evidence="6" type="primary">Nphs1</name>
    <name evidence="6" type="ORF">NPIL_154181</name>
</gene>
<feature type="domain" description="Fibronectin type-III" evidence="5">
    <location>
        <begin position="103"/>
        <end position="195"/>
    </location>
</feature>
<dbReference type="InterPro" id="IPR003599">
    <property type="entry name" value="Ig_sub"/>
</dbReference>
<comment type="caution">
    <text evidence="6">The sequence shown here is derived from an EMBL/GenBank/DDBJ whole genome shotgun (WGS) entry which is preliminary data.</text>
</comment>
<dbReference type="GO" id="GO:0016020">
    <property type="term" value="C:membrane"/>
    <property type="evidence" value="ECO:0007669"/>
    <property type="project" value="UniProtKB-SubCell"/>
</dbReference>
<evidence type="ECO:0000256" key="3">
    <source>
        <dbReference type="SAM" id="Phobius"/>
    </source>
</evidence>
<proteinExistence type="predicted"/>
<organism evidence="6 7">
    <name type="scientific">Nephila pilipes</name>
    <name type="common">Giant wood spider</name>
    <name type="synonym">Nephila maculata</name>
    <dbReference type="NCBI Taxonomy" id="299642"/>
    <lineage>
        <taxon>Eukaryota</taxon>
        <taxon>Metazoa</taxon>
        <taxon>Ecdysozoa</taxon>
        <taxon>Arthropoda</taxon>
        <taxon>Chelicerata</taxon>
        <taxon>Arachnida</taxon>
        <taxon>Araneae</taxon>
        <taxon>Araneomorphae</taxon>
        <taxon>Entelegynae</taxon>
        <taxon>Araneoidea</taxon>
        <taxon>Nephilidae</taxon>
        <taxon>Nephila</taxon>
    </lineage>
</organism>
<feature type="domain" description="Ig-like" evidence="4">
    <location>
        <begin position="1"/>
        <end position="96"/>
    </location>
</feature>
<dbReference type="InterPro" id="IPR003598">
    <property type="entry name" value="Ig_sub2"/>
</dbReference>
<keyword evidence="3" id="KW-0812">Transmembrane</keyword>
<dbReference type="PANTHER" id="PTHR44170:SF6">
    <property type="entry name" value="CONTACTIN"/>
    <property type="match status" value="1"/>
</dbReference>
<protein>
    <submittedName>
        <fullName evidence="6">Nephrin</fullName>
    </submittedName>
</protein>
<dbReference type="PROSITE" id="PS50835">
    <property type="entry name" value="IG_LIKE"/>
    <property type="match status" value="1"/>
</dbReference>
<reference evidence="6" key="1">
    <citation type="submission" date="2020-08" db="EMBL/GenBank/DDBJ databases">
        <title>Multicomponent nature underlies the extraordinary mechanical properties of spider dragline silk.</title>
        <authorList>
            <person name="Kono N."/>
            <person name="Nakamura H."/>
            <person name="Mori M."/>
            <person name="Yoshida Y."/>
            <person name="Ohtoshi R."/>
            <person name="Malay A.D."/>
            <person name="Moran D.A.P."/>
            <person name="Tomita M."/>
            <person name="Numata K."/>
            <person name="Arakawa K."/>
        </authorList>
    </citation>
    <scope>NUCLEOTIDE SEQUENCE</scope>
</reference>
<dbReference type="CDD" id="cd00063">
    <property type="entry name" value="FN3"/>
    <property type="match status" value="1"/>
</dbReference>
<dbReference type="GO" id="GO:0098609">
    <property type="term" value="P:cell-cell adhesion"/>
    <property type="evidence" value="ECO:0007669"/>
    <property type="project" value="TreeGrafter"/>
</dbReference>
<dbReference type="SMART" id="SM00409">
    <property type="entry name" value="IG"/>
    <property type="match status" value="1"/>
</dbReference>
<keyword evidence="1" id="KW-0677">Repeat</keyword>
<dbReference type="PANTHER" id="PTHR44170">
    <property type="entry name" value="PROTEIN SIDEKICK"/>
    <property type="match status" value="1"/>
</dbReference>
<keyword evidence="3" id="KW-0472">Membrane</keyword>
<keyword evidence="2" id="KW-1015">Disulfide bond</keyword>
<dbReference type="EMBL" id="BMAW01000103">
    <property type="protein sequence ID" value="GFS67495.1"/>
    <property type="molecule type" value="Genomic_DNA"/>
</dbReference>